<dbReference type="PANTHER" id="PTHR30273:SF2">
    <property type="entry name" value="PROTEIN FECR"/>
    <property type="match status" value="1"/>
</dbReference>
<dbReference type="Pfam" id="PF16220">
    <property type="entry name" value="DUF4880"/>
    <property type="match status" value="1"/>
</dbReference>
<protein>
    <recommendedName>
        <fullName evidence="5">FecR family protein</fullName>
    </recommendedName>
</protein>
<dbReference type="Gene3D" id="2.60.120.1440">
    <property type="match status" value="1"/>
</dbReference>
<evidence type="ECO:0008006" key="5">
    <source>
        <dbReference type="Google" id="ProtNLM"/>
    </source>
</evidence>
<gene>
    <name evidence="3" type="ORF">CEJ42_21330</name>
</gene>
<evidence type="ECO:0000313" key="3">
    <source>
        <dbReference type="EMBL" id="OWY26907.1"/>
    </source>
</evidence>
<sequence length="335" mass="36381">MNAADNAILPSPAEPDQRTVERAIEWLARLDAGDAGPDERAAYRRWCEEDPRHALAAQRLEHMLARFDGLAAGPAASALETVAPPRRKRGHSGARRAIAAAVLVAFGAGCWALMPQARYWSADYRTAAGERRTVELPDHSKLTLNSRSAVNVHYEAGRRRIELLQGEILVDVAHIEHPRERPFAVRTGDGEARALGTRYLVRDDGRGTVVTVLESQVRAQSADGASSRVLAPGQRATISPHAVGPAETLDADLAASWTGGRLVADDMPLADVLDELARYRAGMLRYDRAQLARLRVSGVFALDDPDRVLQTLQAALPIRVEHYSPLLAVVSAAPK</sequence>
<dbReference type="EMBL" id="NJGU01000014">
    <property type="protein sequence ID" value="OWY26907.1"/>
    <property type="molecule type" value="Genomic_DNA"/>
</dbReference>
<organism evidence="3 4">
    <name type="scientific">Herbaspirillum robiniae</name>
    <dbReference type="NCBI Taxonomy" id="2014887"/>
    <lineage>
        <taxon>Bacteria</taxon>
        <taxon>Pseudomonadati</taxon>
        <taxon>Pseudomonadota</taxon>
        <taxon>Betaproteobacteria</taxon>
        <taxon>Burkholderiales</taxon>
        <taxon>Oxalobacteraceae</taxon>
        <taxon>Herbaspirillum</taxon>
    </lineage>
</organism>
<reference evidence="3 4" key="1">
    <citation type="submission" date="2017-06" db="EMBL/GenBank/DDBJ databases">
        <title>Herbaspirillum phytohormonus sp. nov., isolated from the root nodule of Robinia pseudoacacia in lead-zinc mine.</title>
        <authorList>
            <person name="Fan M."/>
            <person name="Lin Y."/>
        </authorList>
    </citation>
    <scope>NUCLEOTIDE SEQUENCE [LARGE SCALE GENOMIC DNA]</scope>
    <source>
        <strain evidence="3 4">HZ10</strain>
    </source>
</reference>
<evidence type="ECO:0000313" key="4">
    <source>
        <dbReference type="Proteomes" id="UP000197596"/>
    </source>
</evidence>
<dbReference type="InterPro" id="IPR012373">
    <property type="entry name" value="Ferrdict_sens_TM"/>
</dbReference>
<feature type="domain" description="FecR N-terminal" evidence="2">
    <location>
        <begin position="21"/>
        <end position="62"/>
    </location>
</feature>
<dbReference type="PIRSF" id="PIRSF018266">
    <property type="entry name" value="FecR"/>
    <property type="match status" value="1"/>
</dbReference>
<comment type="caution">
    <text evidence="3">The sequence shown here is derived from an EMBL/GenBank/DDBJ whole genome shotgun (WGS) entry which is preliminary data.</text>
</comment>
<proteinExistence type="predicted"/>
<feature type="domain" description="FecR protein" evidence="1">
    <location>
        <begin position="123"/>
        <end position="218"/>
    </location>
</feature>
<evidence type="ECO:0000259" key="2">
    <source>
        <dbReference type="Pfam" id="PF16220"/>
    </source>
</evidence>
<dbReference type="InterPro" id="IPR032623">
    <property type="entry name" value="FecR_N"/>
</dbReference>
<evidence type="ECO:0000259" key="1">
    <source>
        <dbReference type="Pfam" id="PF04773"/>
    </source>
</evidence>
<accession>A0A246WKQ7</accession>
<name>A0A246WKQ7_9BURK</name>
<dbReference type="Pfam" id="PF04773">
    <property type="entry name" value="FecR"/>
    <property type="match status" value="1"/>
</dbReference>
<dbReference type="GO" id="GO:0016989">
    <property type="term" value="F:sigma factor antagonist activity"/>
    <property type="evidence" value="ECO:0007669"/>
    <property type="project" value="TreeGrafter"/>
</dbReference>
<dbReference type="Gene3D" id="3.55.50.30">
    <property type="match status" value="1"/>
</dbReference>
<dbReference type="PANTHER" id="PTHR30273">
    <property type="entry name" value="PERIPLASMIC SIGNAL SENSOR AND SIGMA FACTOR ACTIVATOR FECR-RELATED"/>
    <property type="match status" value="1"/>
</dbReference>
<dbReference type="AlphaFoldDB" id="A0A246WKQ7"/>
<dbReference type="InterPro" id="IPR006860">
    <property type="entry name" value="FecR"/>
</dbReference>
<dbReference type="Proteomes" id="UP000197596">
    <property type="component" value="Unassembled WGS sequence"/>
</dbReference>
<dbReference type="RefSeq" id="WP_088752461.1">
    <property type="nucleotide sequence ID" value="NZ_NJGU01000014.1"/>
</dbReference>